<proteinExistence type="predicted"/>
<organism evidence="1 2">
    <name type="scientific">Zoogloea dura</name>
    <dbReference type="NCBI Taxonomy" id="2728840"/>
    <lineage>
        <taxon>Bacteria</taxon>
        <taxon>Pseudomonadati</taxon>
        <taxon>Pseudomonadota</taxon>
        <taxon>Betaproteobacteria</taxon>
        <taxon>Rhodocyclales</taxon>
        <taxon>Zoogloeaceae</taxon>
        <taxon>Zoogloea</taxon>
    </lineage>
</organism>
<evidence type="ECO:0000313" key="2">
    <source>
        <dbReference type="Proteomes" id="UP000580043"/>
    </source>
</evidence>
<dbReference type="AlphaFoldDB" id="A0A848FZP7"/>
<protein>
    <submittedName>
        <fullName evidence="1">Uncharacterized protein</fullName>
    </submittedName>
</protein>
<reference evidence="1 2" key="1">
    <citation type="submission" date="2020-04" db="EMBL/GenBank/DDBJ databases">
        <title>Zoogloea sp. G-4-1-14 isolated from soil.</title>
        <authorList>
            <person name="Dahal R.H."/>
        </authorList>
    </citation>
    <scope>NUCLEOTIDE SEQUENCE [LARGE SCALE GENOMIC DNA]</scope>
    <source>
        <strain evidence="1 2">G-4-1-14</strain>
    </source>
</reference>
<dbReference type="InterPro" id="IPR008979">
    <property type="entry name" value="Galactose-bd-like_sf"/>
</dbReference>
<sequence>MLRSNVMQRAVGRAFDRTYGRLERDAIAAARRNNAMLLYVPDAPGAALQTSVTGYTPATPNTPIGRLLDMQYGPPRLGPELLANPSFNTDATGWTPYANTTLASVGGKLRMGTTTGPSQPMLAMAAVATIPGQTYQLFATSATKTAQVGVFQLQATNNASGAGAYASTTFGVFGAQSMTDLTLIFVASATVTYVVLRADGGASATTADYSEWDNVSLRQTIDAPGSRGPELVTNGDFTSWSGDNPAGWTLSFTETASEYVTQASPGARLVSTTGVFNEIAQNAGLINGKAYEVIVQVTACTGSGSVSNASASPISFSSPGWYRGIFTAVGGSIGLKRSTGGAASDFTVGSISCKEIPGYHCTQPTAANKPVLVKVPRRKGPDLVVNGVFDSAASWTSANASFAGGGMTIAAQFGNAWQSVSVRNGAYYELAYTVTAASGTAPLALSSTGFTGATTVIPTVVGRNTILLQCVNETLPLKFIAPNASTSVTVDDVSLREVAEWSNGVQFDGTDDFLDVTFRDYYAAGASTFIGSWWGPVTGNSSFGLVQSSTASVTPLYAPFGIPTTSVNASYFMRDDSGSAVLNFRTYAAGAYSGSGVVSAVDHGARLVGRDHGTVAVDVTFARPGTLTSNKITVGAAQRTAVSGFAKATIALLCWSANVMPDADRRAIERFAAFLVGEPHV</sequence>
<comment type="caution">
    <text evidence="1">The sequence shown here is derived from an EMBL/GenBank/DDBJ whole genome shotgun (WGS) entry which is preliminary data.</text>
</comment>
<dbReference type="Gene3D" id="2.60.120.260">
    <property type="entry name" value="Galactose-binding domain-like"/>
    <property type="match status" value="1"/>
</dbReference>
<evidence type="ECO:0000313" key="1">
    <source>
        <dbReference type="EMBL" id="NML24339.1"/>
    </source>
</evidence>
<dbReference type="SUPFAM" id="SSF49785">
    <property type="entry name" value="Galactose-binding domain-like"/>
    <property type="match status" value="1"/>
</dbReference>
<dbReference type="EMBL" id="JABBGA010000001">
    <property type="protein sequence ID" value="NML24339.1"/>
    <property type="molecule type" value="Genomic_DNA"/>
</dbReference>
<name>A0A848FZP7_9RHOO</name>
<gene>
    <name evidence="1" type="ORF">HHL15_01145</name>
</gene>
<accession>A0A848FZP7</accession>
<dbReference type="Proteomes" id="UP000580043">
    <property type="component" value="Unassembled WGS sequence"/>
</dbReference>
<keyword evidence="2" id="KW-1185">Reference proteome</keyword>
<dbReference type="RefSeq" id="WP_169143976.1">
    <property type="nucleotide sequence ID" value="NZ_JABBGA010000001.1"/>
</dbReference>